<keyword evidence="4" id="KW-1185">Reference proteome</keyword>
<accession>A0A081LF06</accession>
<evidence type="ECO:0000256" key="2">
    <source>
        <dbReference type="ARBA" id="ARBA00022840"/>
    </source>
</evidence>
<dbReference type="GO" id="GO:0051782">
    <property type="term" value="P:negative regulation of cell division"/>
    <property type="evidence" value="ECO:0007669"/>
    <property type="project" value="TreeGrafter"/>
</dbReference>
<dbReference type="Pfam" id="PF10609">
    <property type="entry name" value="ParA"/>
    <property type="match status" value="1"/>
</dbReference>
<dbReference type="InterPro" id="IPR027417">
    <property type="entry name" value="P-loop_NTPase"/>
</dbReference>
<dbReference type="SUPFAM" id="SSF52540">
    <property type="entry name" value="P-loop containing nucleoside triphosphate hydrolases"/>
    <property type="match status" value="1"/>
</dbReference>
<dbReference type="eggNOG" id="COG0455">
    <property type="taxonomic scope" value="Bacteria"/>
</dbReference>
<evidence type="ECO:0000313" key="3">
    <source>
        <dbReference type="EMBL" id="KEP27832.1"/>
    </source>
</evidence>
<dbReference type="RefSeq" id="WP_034317705.1">
    <property type="nucleotide sequence ID" value="NZ_JOTP01000002.1"/>
</dbReference>
<dbReference type="InterPro" id="IPR033875">
    <property type="entry name" value="FlhG"/>
</dbReference>
<dbReference type="InterPro" id="IPR033756">
    <property type="entry name" value="YlxH/NBP35"/>
</dbReference>
<reference evidence="3 4" key="1">
    <citation type="submission" date="2012-09" db="EMBL/GenBank/DDBJ databases">
        <title>Genome Sequence of Bacillus sp. DW5-4.</title>
        <authorList>
            <person name="Lai Q."/>
            <person name="Liu Y."/>
            <person name="Shao Z."/>
        </authorList>
    </citation>
    <scope>NUCLEOTIDE SEQUENCE [LARGE SCALE GENOMIC DNA]</scope>
    <source>
        <strain evidence="3 4">DW5-4</strain>
    </source>
</reference>
<dbReference type="Gene3D" id="3.40.50.300">
    <property type="entry name" value="P-loop containing nucleotide triphosphate hydrolases"/>
    <property type="match status" value="1"/>
</dbReference>
<dbReference type="InterPro" id="IPR025501">
    <property type="entry name" value="MinD_FleN"/>
</dbReference>
<dbReference type="AlphaFoldDB" id="A0A081LF06"/>
<dbReference type="GO" id="GO:0016887">
    <property type="term" value="F:ATP hydrolysis activity"/>
    <property type="evidence" value="ECO:0007669"/>
    <property type="project" value="TreeGrafter"/>
</dbReference>
<dbReference type="EMBL" id="JOTP01000002">
    <property type="protein sequence ID" value="KEP27832.1"/>
    <property type="molecule type" value="Genomic_DNA"/>
</dbReference>
<evidence type="ECO:0000256" key="1">
    <source>
        <dbReference type="ARBA" id="ARBA00022741"/>
    </source>
</evidence>
<name>A0A081LF06_9BACI</name>
<keyword evidence="1" id="KW-0547">Nucleotide-binding</keyword>
<dbReference type="PANTHER" id="PTHR43384">
    <property type="entry name" value="SEPTUM SITE-DETERMINING PROTEIN MIND HOMOLOG, CHLOROPLASTIC-RELATED"/>
    <property type="match status" value="1"/>
</dbReference>
<keyword evidence="2" id="KW-0067">ATP-binding</keyword>
<dbReference type="PANTHER" id="PTHR43384:SF4">
    <property type="entry name" value="CELLULOSE BIOSYNTHESIS PROTEIN BCSQ-RELATED"/>
    <property type="match status" value="1"/>
</dbReference>
<evidence type="ECO:0000313" key="4">
    <source>
        <dbReference type="Proteomes" id="UP000028091"/>
    </source>
</evidence>
<dbReference type="PIRSF" id="PIRSF003092">
    <property type="entry name" value="MinD"/>
    <property type="match status" value="1"/>
</dbReference>
<dbReference type="Proteomes" id="UP000028091">
    <property type="component" value="Unassembled WGS sequence"/>
</dbReference>
<comment type="caution">
    <text evidence="3">The sequence shown here is derived from an EMBL/GenBank/DDBJ whole genome shotgun (WGS) entry which is preliminary data.</text>
</comment>
<dbReference type="GO" id="GO:0005829">
    <property type="term" value="C:cytosol"/>
    <property type="evidence" value="ECO:0007669"/>
    <property type="project" value="TreeGrafter"/>
</dbReference>
<dbReference type="CDD" id="cd02038">
    <property type="entry name" value="FlhG-like"/>
    <property type="match status" value="1"/>
</dbReference>
<gene>
    <name evidence="3" type="ORF">BA70_07100</name>
</gene>
<protein>
    <recommendedName>
        <fullName evidence="5">Flagellum site-determining protein YlxH</fullName>
    </recommendedName>
</protein>
<sequence>MMKPDQAEGLRKLVQQSQTITLAPLSVSGQAKTIAVMSGKGGVGKSNLTLNMALSIASAGKRVLVIDLDFGMGNIDILLGKTSTSSILDVLVRKKSFQAAMTKGTDNLYYISGGSGLEQLFSLDKDQWSFFLEEMERMMRDFDCIFFDMGAGLSKDQLPFVLSAGEVVVVTTPEPTSIMDAYSAIKHLAIHQFEQSVQIIVNRCKTPSEGSETYRKLAGVVTSFLHRKLVFAGAVPDDPAVPKAVAEQIPFYIKQPHSRLSKTIKMLAETLYHQQIREARREQHTFIDKLSSFFRRRKVDS</sequence>
<dbReference type="InterPro" id="IPR050625">
    <property type="entry name" value="ParA/MinD_ATPase"/>
</dbReference>
<dbReference type="GO" id="GO:0009898">
    <property type="term" value="C:cytoplasmic side of plasma membrane"/>
    <property type="evidence" value="ECO:0007669"/>
    <property type="project" value="TreeGrafter"/>
</dbReference>
<dbReference type="GO" id="GO:0005524">
    <property type="term" value="F:ATP binding"/>
    <property type="evidence" value="ECO:0007669"/>
    <property type="project" value="UniProtKB-KW"/>
</dbReference>
<evidence type="ECO:0008006" key="5">
    <source>
        <dbReference type="Google" id="ProtNLM"/>
    </source>
</evidence>
<dbReference type="OrthoDB" id="9816297at2"/>
<organism evidence="3 4">
    <name type="scientific">Bacillus zhangzhouensis</name>
    <dbReference type="NCBI Taxonomy" id="1178540"/>
    <lineage>
        <taxon>Bacteria</taxon>
        <taxon>Bacillati</taxon>
        <taxon>Bacillota</taxon>
        <taxon>Bacilli</taxon>
        <taxon>Bacillales</taxon>
        <taxon>Bacillaceae</taxon>
        <taxon>Bacillus</taxon>
    </lineage>
</organism>
<proteinExistence type="predicted"/>